<feature type="chain" id="PRO_5036863052" evidence="1">
    <location>
        <begin position="23"/>
        <end position="444"/>
    </location>
</feature>
<accession>A0A916U882</accession>
<reference evidence="2" key="1">
    <citation type="journal article" date="2014" name="Int. J. Syst. Evol. Microbiol.">
        <title>Complete genome sequence of Corynebacterium casei LMG S-19264T (=DSM 44701T), isolated from a smear-ripened cheese.</title>
        <authorList>
            <consortium name="US DOE Joint Genome Institute (JGI-PGF)"/>
            <person name="Walter F."/>
            <person name="Albersmeier A."/>
            <person name="Kalinowski J."/>
            <person name="Ruckert C."/>
        </authorList>
    </citation>
    <scope>NUCLEOTIDE SEQUENCE</scope>
    <source>
        <strain evidence="2">CGMCC 1.15343</strain>
    </source>
</reference>
<feature type="signal peptide" evidence="1">
    <location>
        <begin position="1"/>
        <end position="22"/>
    </location>
</feature>
<reference evidence="2" key="2">
    <citation type="submission" date="2020-09" db="EMBL/GenBank/DDBJ databases">
        <authorList>
            <person name="Sun Q."/>
            <person name="Zhou Y."/>
        </authorList>
    </citation>
    <scope>NUCLEOTIDE SEQUENCE</scope>
    <source>
        <strain evidence="2">CGMCC 1.15343</strain>
    </source>
</reference>
<keyword evidence="1" id="KW-0732">Signal</keyword>
<proteinExistence type="predicted"/>
<organism evidence="2 3">
    <name type="scientific">Pedobacter quisquiliarum</name>
    <dbReference type="NCBI Taxonomy" id="1834438"/>
    <lineage>
        <taxon>Bacteria</taxon>
        <taxon>Pseudomonadati</taxon>
        <taxon>Bacteroidota</taxon>
        <taxon>Sphingobacteriia</taxon>
        <taxon>Sphingobacteriales</taxon>
        <taxon>Sphingobacteriaceae</taxon>
        <taxon>Pedobacter</taxon>
    </lineage>
</organism>
<dbReference type="EMBL" id="BMIL01000005">
    <property type="protein sequence ID" value="GGC64253.1"/>
    <property type="molecule type" value="Genomic_DNA"/>
</dbReference>
<evidence type="ECO:0000256" key="1">
    <source>
        <dbReference type="SAM" id="SignalP"/>
    </source>
</evidence>
<protein>
    <submittedName>
        <fullName evidence="2">Membrane protein</fullName>
    </submittedName>
</protein>
<name>A0A916U882_9SPHI</name>
<dbReference type="RefSeq" id="WP_188626488.1">
    <property type="nucleotide sequence ID" value="NZ_BMIL01000005.1"/>
</dbReference>
<keyword evidence="3" id="KW-1185">Reference proteome</keyword>
<dbReference type="Proteomes" id="UP000651668">
    <property type="component" value="Unassembled WGS sequence"/>
</dbReference>
<sequence length="444" mass="48530">MFKKINYTAAVLALLFGTAAKAQVTTQSPYSKFGLGNVKPLVLPQFRAMGGVSTAIFSPTGYSNINMQNPASYAGITLTTADIGASGTIMNLKKDDVSERSFNGSLNHVTLAFPVSRGSALSVGVLPYTELGYEFKNRATLGSAAGSSPEQIDYLYSGEGGLNKAYLGYGFQIGDHFRLGANAEYIFGNLLQTGSSELVNQTDELGNPNVVNARVQSKNSIGGVAFSYGTQYNIPFNSKTSFTMGYSGTAGSSINSKRSIVASQYTKNPTTGDETPYLDQLSNTEGSSLKMKMPMMHNFGISLQKYNVWVIGADYRRGKWSDLSIGDVNQQLQDTYGFSAGGQITPDITSIGSYWNRVDYRVGFSYDKTYVQLNDQDIKQSAISFGFGFPLAPSPARRSFYKINFTTEIGKRGALTNSLIQENFINFHLGFTLNDRWFQRFKFD</sequence>
<gene>
    <name evidence="2" type="ORF">GCM10011387_17340</name>
</gene>
<evidence type="ECO:0000313" key="3">
    <source>
        <dbReference type="Proteomes" id="UP000651668"/>
    </source>
</evidence>
<comment type="caution">
    <text evidence="2">The sequence shown here is derived from an EMBL/GenBank/DDBJ whole genome shotgun (WGS) entry which is preliminary data.</text>
</comment>
<dbReference type="AlphaFoldDB" id="A0A916U882"/>
<dbReference type="SUPFAM" id="SSF56935">
    <property type="entry name" value="Porins"/>
    <property type="match status" value="1"/>
</dbReference>
<evidence type="ECO:0000313" key="2">
    <source>
        <dbReference type="EMBL" id="GGC64253.1"/>
    </source>
</evidence>
<dbReference type="Gene3D" id="2.40.160.60">
    <property type="entry name" value="Outer membrane protein transport protein (OMPP1/FadL/TodX)"/>
    <property type="match status" value="1"/>
</dbReference>